<sequence>MQLIVITSPKPVEQEQQICASLFELGLETLHLRKPEASIKELQEWLQTLPKEYHRHIMLHSYHQLAEAFEVKGLHFREADRAAAAVTPKYSLAFSTSFHSLADVQQPQPYVDYGFLSPIFQSISKKDYPAAFTKEKLQEVVPQAKLPLIALGGITAEKLPLVQEMRFKGAAVLGAVWEQPNPLEAFAKLSKQ</sequence>
<evidence type="ECO:0000313" key="4">
    <source>
        <dbReference type="EMBL" id="ARS37597.1"/>
    </source>
</evidence>
<accession>A0A1X9YXD3</accession>
<feature type="domain" description="Thiamine phosphate synthase/TenI" evidence="3">
    <location>
        <begin position="4"/>
        <end position="176"/>
    </location>
</feature>
<dbReference type="InterPro" id="IPR013785">
    <property type="entry name" value="Aldolase_TIM"/>
</dbReference>
<dbReference type="CDD" id="cd00564">
    <property type="entry name" value="TMP_TenI"/>
    <property type="match status" value="1"/>
</dbReference>
<protein>
    <submittedName>
        <fullName evidence="4">Thiamine phosphate synthase</fullName>
    </submittedName>
</protein>
<evidence type="ECO:0000256" key="1">
    <source>
        <dbReference type="ARBA" id="ARBA00004948"/>
    </source>
</evidence>
<organism evidence="4 5">
    <name type="scientific">Pontibacter actiniarum</name>
    <dbReference type="NCBI Taxonomy" id="323450"/>
    <lineage>
        <taxon>Bacteria</taxon>
        <taxon>Pseudomonadati</taxon>
        <taxon>Bacteroidota</taxon>
        <taxon>Cytophagia</taxon>
        <taxon>Cytophagales</taxon>
        <taxon>Hymenobacteraceae</taxon>
        <taxon>Pontibacter</taxon>
    </lineage>
</organism>
<dbReference type="OrthoDB" id="194683at2"/>
<dbReference type="PANTHER" id="PTHR20857">
    <property type="entry name" value="THIAMINE-PHOSPHATE PYROPHOSPHORYLASE"/>
    <property type="match status" value="1"/>
</dbReference>
<dbReference type="AlphaFoldDB" id="A0A1X9YXD3"/>
<evidence type="ECO:0000313" key="5">
    <source>
        <dbReference type="Proteomes" id="UP000266292"/>
    </source>
</evidence>
<comment type="pathway">
    <text evidence="1">Cofactor biosynthesis; thiamine diphosphate biosynthesis.</text>
</comment>
<reference evidence="5" key="1">
    <citation type="submission" date="2017-05" db="EMBL/GenBank/DDBJ databases">
        <authorList>
            <person name="Ray J."/>
            <person name="Price M."/>
            <person name="Deutschbauer A."/>
        </authorList>
    </citation>
    <scope>NUCLEOTIDE SEQUENCE [LARGE SCALE GENOMIC DNA]</scope>
    <source>
        <strain evidence="5">DSM 19842</strain>
    </source>
</reference>
<keyword evidence="5" id="KW-1185">Reference proteome</keyword>
<dbReference type="STRING" id="709015.GCA_000472485_04117"/>
<dbReference type="GO" id="GO:0005737">
    <property type="term" value="C:cytoplasm"/>
    <property type="evidence" value="ECO:0007669"/>
    <property type="project" value="TreeGrafter"/>
</dbReference>
<dbReference type="Gene3D" id="3.20.20.70">
    <property type="entry name" value="Aldolase class I"/>
    <property type="match status" value="1"/>
</dbReference>
<dbReference type="GO" id="GO:0004789">
    <property type="term" value="F:thiamine-phosphate diphosphorylase activity"/>
    <property type="evidence" value="ECO:0007669"/>
    <property type="project" value="TreeGrafter"/>
</dbReference>
<dbReference type="EMBL" id="CP021235">
    <property type="protein sequence ID" value="ARS37597.1"/>
    <property type="molecule type" value="Genomic_DNA"/>
</dbReference>
<dbReference type="InterPro" id="IPR022998">
    <property type="entry name" value="ThiamineP_synth_TenI"/>
</dbReference>
<gene>
    <name evidence="4" type="ORF">CA264_20405</name>
</gene>
<proteinExistence type="predicted"/>
<dbReference type="GO" id="GO:0009228">
    <property type="term" value="P:thiamine biosynthetic process"/>
    <property type="evidence" value="ECO:0007669"/>
    <property type="project" value="UniProtKB-KW"/>
</dbReference>
<dbReference type="InterPro" id="IPR036206">
    <property type="entry name" value="ThiamineP_synth_sf"/>
</dbReference>
<dbReference type="PANTHER" id="PTHR20857:SF15">
    <property type="entry name" value="THIAMINE-PHOSPHATE SYNTHASE"/>
    <property type="match status" value="1"/>
</dbReference>
<dbReference type="RefSeq" id="WP_025609272.1">
    <property type="nucleotide sequence ID" value="NZ_CP021235.1"/>
</dbReference>
<dbReference type="KEGG" id="pact:CA264_20405"/>
<keyword evidence="2" id="KW-0784">Thiamine biosynthesis</keyword>
<dbReference type="SUPFAM" id="SSF51391">
    <property type="entry name" value="Thiamin phosphate synthase"/>
    <property type="match status" value="1"/>
</dbReference>
<evidence type="ECO:0000259" key="3">
    <source>
        <dbReference type="Pfam" id="PF02581"/>
    </source>
</evidence>
<name>A0A1X9YXD3_9BACT</name>
<dbReference type="Pfam" id="PF02581">
    <property type="entry name" value="TMP-TENI"/>
    <property type="match status" value="1"/>
</dbReference>
<evidence type="ECO:0000256" key="2">
    <source>
        <dbReference type="ARBA" id="ARBA00022977"/>
    </source>
</evidence>
<dbReference type="Proteomes" id="UP000266292">
    <property type="component" value="Chromosome"/>
</dbReference>